<dbReference type="Proteomes" id="UP000799291">
    <property type="component" value="Unassembled WGS sequence"/>
</dbReference>
<evidence type="ECO:0000259" key="5">
    <source>
        <dbReference type="Pfam" id="PF00828"/>
    </source>
</evidence>
<dbReference type="Gene3D" id="3.100.10.10">
    <property type="match status" value="1"/>
</dbReference>
<gene>
    <name evidence="6" type="ORF">K458DRAFT_416172</name>
</gene>
<dbReference type="InterPro" id="IPR036227">
    <property type="entry name" value="Ribosomal_uL15/eL18_sf"/>
</dbReference>
<evidence type="ECO:0000313" key="7">
    <source>
        <dbReference type="Proteomes" id="UP000799291"/>
    </source>
</evidence>
<evidence type="ECO:0000256" key="1">
    <source>
        <dbReference type="ARBA" id="ARBA00007320"/>
    </source>
</evidence>
<evidence type="ECO:0000313" key="6">
    <source>
        <dbReference type="EMBL" id="KAF2686834.1"/>
    </source>
</evidence>
<dbReference type="FunFam" id="3.100.10.10:FF:000011">
    <property type="entry name" value="50S ribosomal subunit protein L15"/>
    <property type="match status" value="1"/>
</dbReference>
<dbReference type="Pfam" id="PF00828">
    <property type="entry name" value="Ribosomal_L27A"/>
    <property type="match status" value="1"/>
</dbReference>
<reference evidence="6" key="1">
    <citation type="journal article" date="2020" name="Stud. Mycol.">
        <title>101 Dothideomycetes genomes: a test case for predicting lifestyles and emergence of pathogens.</title>
        <authorList>
            <person name="Haridas S."/>
            <person name="Albert R."/>
            <person name="Binder M."/>
            <person name="Bloem J."/>
            <person name="Labutti K."/>
            <person name="Salamov A."/>
            <person name="Andreopoulos B."/>
            <person name="Baker S."/>
            <person name="Barry K."/>
            <person name="Bills G."/>
            <person name="Bluhm B."/>
            <person name="Cannon C."/>
            <person name="Castanera R."/>
            <person name="Culley D."/>
            <person name="Daum C."/>
            <person name="Ezra D."/>
            <person name="Gonzalez J."/>
            <person name="Henrissat B."/>
            <person name="Kuo A."/>
            <person name="Liang C."/>
            <person name="Lipzen A."/>
            <person name="Lutzoni F."/>
            <person name="Magnuson J."/>
            <person name="Mondo S."/>
            <person name="Nolan M."/>
            <person name="Ohm R."/>
            <person name="Pangilinan J."/>
            <person name="Park H.-J."/>
            <person name="Ramirez L."/>
            <person name="Alfaro M."/>
            <person name="Sun H."/>
            <person name="Tritt A."/>
            <person name="Yoshinaga Y."/>
            <person name="Zwiers L.-H."/>
            <person name="Turgeon B."/>
            <person name="Goodwin S."/>
            <person name="Spatafora J."/>
            <person name="Crous P."/>
            <person name="Grigoriev I."/>
        </authorList>
    </citation>
    <scope>NUCLEOTIDE SEQUENCE</scope>
    <source>
        <strain evidence="6">CBS 122367</strain>
    </source>
</reference>
<name>A0A6G1J8F3_9PLEO</name>
<proteinExistence type="inferred from homology"/>
<dbReference type="OrthoDB" id="361383at2759"/>
<dbReference type="PANTHER" id="PTHR12934:SF11">
    <property type="entry name" value="LARGE RIBOSOMAL SUBUNIT PROTEIN UL15M"/>
    <property type="match status" value="1"/>
</dbReference>
<keyword evidence="2" id="KW-0689">Ribosomal protein</keyword>
<keyword evidence="3" id="KW-0687">Ribonucleoprotein</keyword>
<feature type="domain" description="Large ribosomal subunit protein uL15/eL18" evidence="5">
    <location>
        <begin position="3"/>
        <end position="80"/>
    </location>
</feature>
<evidence type="ECO:0000256" key="2">
    <source>
        <dbReference type="ARBA" id="ARBA00022980"/>
    </source>
</evidence>
<feature type="region of interest" description="Disordered" evidence="4">
    <location>
        <begin position="195"/>
        <end position="223"/>
    </location>
</feature>
<dbReference type="GO" id="GO:0006412">
    <property type="term" value="P:translation"/>
    <property type="evidence" value="ECO:0007669"/>
    <property type="project" value="InterPro"/>
</dbReference>
<dbReference type="SUPFAM" id="SSF52080">
    <property type="entry name" value="Ribosomal proteins L15p and L18e"/>
    <property type="match status" value="1"/>
</dbReference>
<dbReference type="EMBL" id="MU005576">
    <property type="protein sequence ID" value="KAF2686834.1"/>
    <property type="molecule type" value="Genomic_DNA"/>
</dbReference>
<dbReference type="InterPro" id="IPR021131">
    <property type="entry name" value="Ribosomal_uL15/eL18"/>
</dbReference>
<dbReference type="PANTHER" id="PTHR12934">
    <property type="entry name" value="50S RIBOSOMAL PROTEIN L15"/>
    <property type="match status" value="1"/>
</dbReference>
<dbReference type="InterPro" id="IPR005749">
    <property type="entry name" value="Ribosomal_uL15_bac-type"/>
</dbReference>
<keyword evidence="7" id="KW-1185">Reference proteome</keyword>
<comment type="similarity">
    <text evidence="1">Belongs to the universal ribosomal protein uL15 family.</text>
</comment>
<organism evidence="6 7">
    <name type="scientific">Lentithecium fluviatile CBS 122367</name>
    <dbReference type="NCBI Taxonomy" id="1168545"/>
    <lineage>
        <taxon>Eukaryota</taxon>
        <taxon>Fungi</taxon>
        <taxon>Dikarya</taxon>
        <taxon>Ascomycota</taxon>
        <taxon>Pezizomycotina</taxon>
        <taxon>Dothideomycetes</taxon>
        <taxon>Pleosporomycetidae</taxon>
        <taxon>Pleosporales</taxon>
        <taxon>Massarineae</taxon>
        <taxon>Lentitheciaceae</taxon>
        <taxon>Lentithecium</taxon>
    </lineage>
</organism>
<dbReference type="GO" id="GO:0003735">
    <property type="term" value="F:structural constituent of ribosome"/>
    <property type="evidence" value="ECO:0007669"/>
    <property type="project" value="InterPro"/>
</dbReference>
<sequence length="223" mass="24584">MSPINLDRIQSWIDQGRLDPSKPITMKELQKSRCLHGVKRHGVKLLARNADQLKSAINIIVSRASAEAIARIEALGGSVTTRFYSPTSIKRVLRGESHPVISLRSDAELIARAAGDINVPSTILESLSEALSSPDTPIEVKNEALSAVVQQVGAKYKYRLPDATARKDIEYYRDPAHRGYLSYMVKEGESPSLFFKKPGEAKDRGKQTARRAAAKASADNRLF</sequence>
<protein>
    <recommendedName>
        <fullName evidence="5">Large ribosomal subunit protein uL15/eL18 domain-containing protein</fullName>
    </recommendedName>
</protein>
<evidence type="ECO:0000256" key="4">
    <source>
        <dbReference type="SAM" id="MobiDB-lite"/>
    </source>
</evidence>
<dbReference type="GO" id="GO:0005762">
    <property type="term" value="C:mitochondrial large ribosomal subunit"/>
    <property type="evidence" value="ECO:0007669"/>
    <property type="project" value="TreeGrafter"/>
</dbReference>
<evidence type="ECO:0000256" key="3">
    <source>
        <dbReference type="ARBA" id="ARBA00023274"/>
    </source>
</evidence>
<accession>A0A6G1J8F3</accession>
<feature type="compositionally biased region" description="Basic and acidic residues" evidence="4">
    <location>
        <begin position="197"/>
        <end position="206"/>
    </location>
</feature>
<dbReference type="AlphaFoldDB" id="A0A6G1J8F3"/>